<dbReference type="PANTHER" id="PTHR43022:SF1">
    <property type="entry name" value="PROTEIN SMF"/>
    <property type="match status" value="1"/>
</dbReference>
<evidence type="ECO:0000313" key="4">
    <source>
        <dbReference type="EMBL" id="PTQ88906.1"/>
    </source>
</evidence>
<dbReference type="Gene3D" id="1.10.10.10">
    <property type="entry name" value="Winged helix-like DNA-binding domain superfamily/Winged helix DNA-binding domain"/>
    <property type="match status" value="1"/>
</dbReference>
<dbReference type="SUPFAM" id="SSF102405">
    <property type="entry name" value="MCP/YpsA-like"/>
    <property type="match status" value="1"/>
</dbReference>
<dbReference type="Proteomes" id="UP000244223">
    <property type="component" value="Unassembled WGS sequence"/>
</dbReference>
<evidence type="ECO:0000259" key="2">
    <source>
        <dbReference type="Pfam" id="PF02481"/>
    </source>
</evidence>
<dbReference type="EMBL" id="QAON01000010">
    <property type="protein sequence ID" value="PTQ88906.1"/>
    <property type="molecule type" value="Genomic_DNA"/>
</dbReference>
<dbReference type="GO" id="GO:0009294">
    <property type="term" value="P:DNA-mediated transformation"/>
    <property type="evidence" value="ECO:0007669"/>
    <property type="project" value="InterPro"/>
</dbReference>
<comment type="similarity">
    <text evidence="1">Belongs to the DprA/Smf family.</text>
</comment>
<dbReference type="InterPro" id="IPR003488">
    <property type="entry name" value="DprA"/>
</dbReference>
<accession>A0A2T5IY48</accession>
<feature type="domain" description="DprA winged helix" evidence="3">
    <location>
        <begin position="312"/>
        <end position="367"/>
    </location>
</feature>
<dbReference type="OrthoDB" id="9785707at2"/>
<sequence>MLDAPYHALALWHIVQQSCSLWTKLIKQFGSPEHALRAGTAEWQPLGCSDKILALLSAWQRQTGDVYLDICRSADYCQQQHISLLLTDDALYPPLLKEIANAPPLLFCQGNLSALSWPQIAMVGTRRPTQAGQQLAAQFAQVLASQGLAITSGLALGIDGIAHQAALEAQGMTVAVLGTGLAHIYPRQHKRLAANIVAQEGVLISEFLPFTAPLNYHFPRRNRIISGLSMGVLVVEAALESGSLITAQLAAEQNREVWAIPSSVFNVQARGCHALIRQGATLVEEPIHILEEIGGCLAQFHPTSASQEPQLSEDVISTEAQQVLATLGWQVQSFDALMEQGNWHAATLANLLMELELAGRIATVAGGYEQLK</sequence>
<gene>
    <name evidence="4" type="ORF">C8N29_11055</name>
</gene>
<dbReference type="PANTHER" id="PTHR43022">
    <property type="entry name" value="PROTEIN SMF"/>
    <property type="match status" value="1"/>
</dbReference>
<dbReference type="Pfam" id="PF02481">
    <property type="entry name" value="DNA_processg_A"/>
    <property type="match status" value="1"/>
</dbReference>
<comment type="caution">
    <text evidence="4">The sequence shown here is derived from an EMBL/GenBank/DDBJ whole genome shotgun (WGS) entry which is preliminary data.</text>
</comment>
<dbReference type="Gene3D" id="3.40.50.450">
    <property type="match status" value="1"/>
</dbReference>
<keyword evidence="5" id="KW-1185">Reference proteome</keyword>
<dbReference type="InterPro" id="IPR036388">
    <property type="entry name" value="WH-like_DNA-bd_sf"/>
</dbReference>
<feature type="domain" description="Smf/DprA SLOG" evidence="2">
    <location>
        <begin position="84"/>
        <end position="293"/>
    </location>
</feature>
<name>A0A2T5IY48_9GAMM</name>
<organism evidence="4 5">
    <name type="scientific">Agitococcus lubricus</name>
    <dbReference type="NCBI Taxonomy" id="1077255"/>
    <lineage>
        <taxon>Bacteria</taxon>
        <taxon>Pseudomonadati</taxon>
        <taxon>Pseudomonadota</taxon>
        <taxon>Gammaproteobacteria</taxon>
        <taxon>Moraxellales</taxon>
        <taxon>Moraxellaceae</taxon>
        <taxon>Agitococcus</taxon>
    </lineage>
</organism>
<proteinExistence type="inferred from homology"/>
<dbReference type="Pfam" id="PF17782">
    <property type="entry name" value="WHD_DprA"/>
    <property type="match status" value="1"/>
</dbReference>
<reference evidence="4 5" key="1">
    <citation type="submission" date="2018-04" db="EMBL/GenBank/DDBJ databases">
        <title>Genomic Encyclopedia of Archaeal and Bacterial Type Strains, Phase II (KMG-II): from individual species to whole genera.</title>
        <authorList>
            <person name="Goeker M."/>
        </authorList>
    </citation>
    <scope>NUCLEOTIDE SEQUENCE [LARGE SCALE GENOMIC DNA]</scope>
    <source>
        <strain evidence="4 5">DSM 5822</strain>
    </source>
</reference>
<dbReference type="InterPro" id="IPR041614">
    <property type="entry name" value="DprA_WH"/>
</dbReference>
<dbReference type="AlphaFoldDB" id="A0A2T5IY48"/>
<dbReference type="NCBIfam" id="TIGR00732">
    <property type="entry name" value="dprA"/>
    <property type="match status" value="1"/>
</dbReference>
<evidence type="ECO:0000256" key="1">
    <source>
        <dbReference type="ARBA" id="ARBA00006525"/>
    </source>
</evidence>
<protein>
    <submittedName>
        <fullName evidence="4">DNA protecting protein DprA</fullName>
    </submittedName>
</protein>
<evidence type="ECO:0000313" key="5">
    <source>
        <dbReference type="Proteomes" id="UP000244223"/>
    </source>
</evidence>
<dbReference type="InterPro" id="IPR057666">
    <property type="entry name" value="DrpA_SLOG"/>
</dbReference>
<evidence type="ECO:0000259" key="3">
    <source>
        <dbReference type="Pfam" id="PF17782"/>
    </source>
</evidence>
<dbReference type="RefSeq" id="WP_107866066.1">
    <property type="nucleotide sequence ID" value="NZ_QAON01000010.1"/>
</dbReference>